<dbReference type="Proteomes" id="UP000019151">
    <property type="component" value="Chromosome"/>
</dbReference>
<dbReference type="HOGENOM" id="CLU_673967_0_0_0"/>
<dbReference type="Gene3D" id="3.40.390.10">
    <property type="entry name" value="Collagenase (Catalytic Domain)"/>
    <property type="match status" value="1"/>
</dbReference>
<gene>
    <name evidence="1" type="ORF">J421_1203</name>
</gene>
<dbReference type="InterPro" id="IPR024079">
    <property type="entry name" value="MetalloPept_cat_dom_sf"/>
</dbReference>
<dbReference type="eggNOG" id="ENOG5033E67">
    <property type="taxonomic scope" value="Bacteria"/>
</dbReference>
<evidence type="ECO:0000313" key="2">
    <source>
        <dbReference type="Proteomes" id="UP000019151"/>
    </source>
</evidence>
<organism evidence="1 2">
    <name type="scientific">Gemmatirosa kalamazoonensis</name>
    <dbReference type="NCBI Taxonomy" id="861299"/>
    <lineage>
        <taxon>Bacteria</taxon>
        <taxon>Pseudomonadati</taxon>
        <taxon>Gemmatimonadota</taxon>
        <taxon>Gemmatimonadia</taxon>
        <taxon>Gemmatimonadales</taxon>
        <taxon>Gemmatimonadaceae</taxon>
        <taxon>Gemmatirosa</taxon>
    </lineage>
</organism>
<keyword evidence="2" id="KW-1185">Reference proteome</keyword>
<dbReference type="RefSeq" id="WP_025410265.1">
    <property type="nucleotide sequence ID" value="NZ_CP007128.1"/>
</dbReference>
<name>W0REJ6_9BACT</name>
<dbReference type="PATRIC" id="fig|861299.3.peg.1219"/>
<dbReference type="STRING" id="861299.J421_1203"/>
<protein>
    <submittedName>
        <fullName evidence="1">Uncharacterized protein</fullName>
    </submittedName>
</protein>
<dbReference type="OrthoDB" id="6058985at2"/>
<reference evidence="1 2" key="1">
    <citation type="journal article" date="2014" name="Genome Announc.">
        <title>Genome Sequence and Methylome of Soil Bacterium Gemmatirosa kalamazoonensis KBS708T, a Member of the Rarely Cultivated Gemmatimonadetes Phylum.</title>
        <authorList>
            <person name="Debruyn J.M."/>
            <person name="Radosevich M."/>
            <person name="Wommack K.E."/>
            <person name="Polson S.W."/>
            <person name="Hauser L.J."/>
            <person name="Fawaz M.N."/>
            <person name="Korlach J."/>
            <person name="Tsai Y.C."/>
        </authorList>
    </citation>
    <scope>NUCLEOTIDE SEQUENCE [LARGE SCALE GENOMIC DNA]</scope>
    <source>
        <strain evidence="1 2">KBS708</strain>
    </source>
</reference>
<sequence length="400" mass="43206">MPAPLQFMQKRFQLRDHHPPTGLGAFDLDFNPATGRLTTTVRYALEFIDTANYTWAAGAKTSFKSEFSQRVADFWNGQFAIACTVPGWDNVSVTPVFAFTEDAGHPHFRIKCMPTRGASNTAVRPDGTAKFGMEATSLTANADMQRNSVKRDLKVPTIIPGGVPSTGPGQGAQFTMTSLEILKRLAENAITAFGAKAKNVRVDVTGFGSDDAKKNAERVRDTLERFGLKCDWSLHSKSKAPTGVAALMGVIVAFNEKDVDKYASVGALADPKMSQATIVHEFGHMLGLPDEYNALCSSSAAELVGLGRMGHGVEPMIRLDDMSVSAKEAAKSDAIERNQQAFVQLCGQANVPVPPFGRANDSVMSCGSRFLPCHCVTVWDALCQATQADVPRTGWQLRLA</sequence>
<dbReference type="GO" id="GO:0008237">
    <property type="term" value="F:metallopeptidase activity"/>
    <property type="evidence" value="ECO:0007669"/>
    <property type="project" value="InterPro"/>
</dbReference>
<accession>W0REJ6</accession>
<dbReference type="AlphaFoldDB" id="W0REJ6"/>
<evidence type="ECO:0000313" key="1">
    <source>
        <dbReference type="EMBL" id="AHG88740.1"/>
    </source>
</evidence>
<dbReference type="KEGG" id="gba:J421_1203"/>
<proteinExistence type="predicted"/>
<dbReference type="InParanoid" id="W0REJ6"/>
<dbReference type="SUPFAM" id="SSF55486">
    <property type="entry name" value="Metalloproteases ('zincins'), catalytic domain"/>
    <property type="match status" value="1"/>
</dbReference>
<dbReference type="EMBL" id="CP007128">
    <property type="protein sequence ID" value="AHG88740.1"/>
    <property type="molecule type" value="Genomic_DNA"/>
</dbReference>